<evidence type="ECO:0000256" key="5">
    <source>
        <dbReference type="ARBA" id="ARBA00022902"/>
    </source>
</evidence>
<keyword evidence="5" id="KW-0524">Neurogenesis</keyword>
<dbReference type="KEGG" id="xtr:100488368"/>
<dbReference type="GO" id="GO:0007399">
    <property type="term" value="P:nervous system development"/>
    <property type="evidence" value="ECO:0007669"/>
    <property type="project" value="UniProtKB-KW"/>
</dbReference>
<proteinExistence type="predicted"/>
<dbReference type="InterPro" id="IPR055271">
    <property type="entry name" value="NDNF_Fn(III)_1"/>
</dbReference>
<keyword evidence="2" id="KW-0964">Secreted</keyword>
<dbReference type="OMA" id="WMETRNA"/>
<dbReference type="GO" id="GO:0005576">
    <property type="term" value="C:extracellular region"/>
    <property type="evidence" value="ECO:0007669"/>
    <property type="project" value="UniProtKB-SubCell"/>
</dbReference>
<dbReference type="Pfam" id="PF24354">
    <property type="entry name" value="NDNF_N"/>
    <property type="match status" value="1"/>
</dbReference>
<name>F7C991_XENTR</name>
<dbReference type="PANTHER" id="PTHR14619">
    <property type="entry name" value="NEURON-DERIVED NEUROTROPHIC FACTOR"/>
    <property type="match status" value="1"/>
</dbReference>
<dbReference type="PaxDb" id="8364-ENSXETP00000003225"/>
<keyword evidence="6" id="KW-0325">Glycoprotein</keyword>
<reference evidence="10" key="1">
    <citation type="journal article" date="2010" name="Science">
        <title>The genome of the Western clawed frog Xenopus tropicalis.</title>
        <authorList>
            <person name="Hellsten U."/>
            <person name="Harland R.M."/>
            <person name="Gilchrist M.J."/>
            <person name="Hendrix D."/>
            <person name="Jurka J."/>
            <person name="Kapitonov V."/>
            <person name="Ovcharenko I."/>
            <person name="Putnam N.H."/>
            <person name="Shu S."/>
            <person name="Taher L."/>
            <person name="Blitz I.L."/>
            <person name="Blumberg B."/>
            <person name="Dichmann D.S."/>
            <person name="Dubchak I."/>
            <person name="Amaya E."/>
            <person name="Detter J.C."/>
            <person name="Fletcher R."/>
            <person name="Gerhard D.S."/>
            <person name="Goodstein D."/>
            <person name="Graves T."/>
            <person name="Grigoriev I.V."/>
            <person name="Grimwood J."/>
            <person name="Kawashima T."/>
            <person name="Lindquist E."/>
            <person name="Lucas S.M."/>
            <person name="Mead P.E."/>
            <person name="Mitros T."/>
            <person name="Ogino H."/>
            <person name="Ohta Y."/>
            <person name="Poliakov A.V."/>
            <person name="Pollet N."/>
            <person name="Robert J."/>
            <person name="Salamov A."/>
            <person name="Sater A.K."/>
            <person name="Schmutz J."/>
            <person name="Terry A."/>
            <person name="Vize P.D."/>
            <person name="Warren W.C."/>
            <person name="Wells D."/>
            <person name="Wills A."/>
            <person name="Wilson R.K."/>
            <person name="Zimmerman L.B."/>
            <person name="Zorn A.M."/>
            <person name="Grainger R."/>
            <person name="Grammer T."/>
            <person name="Khokha M.K."/>
            <person name="Richardson P.M."/>
            <person name="Rokhsar D.S."/>
        </authorList>
    </citation>
    <scope>NUCLEOTIDE SEQUENCE [LARGE SCALE GENOMIC DNA]</scope>
    <source>
        <strain evidence="10">Nigerian</strain>
    </source>
</reference>
<dbReference type="OrthoDB" id="9872501at2759"/>
<dbReference type="GeneTree" id="ENSGT00390000007586"/>
<comment type="function">
    <text evidence="8">Secretory protein that plays a role in various cellular processes. Acts as a chemorepellent acting on gonadotropin-releasing hormone (GnRH) expressing neurons regulating their migration to the hypothalamus. Also promotes neuron migration, growth and survival as well as neurite outgrowth and is involved in the development of the olfactory system. May also act through the regulation of growth factors activity and downstream signaling. Also regulates extracellular matrix assembly and cell adhesiveness. Promotes endothelial cell survival, vessel formation and plays an important role in the process of revascularization through NOS3-dependent mechanisms.</text>
</comment>
<evidence type="ECO:0000256" key="8">
    <source>
        <dbReference type="ARBA" id="ARBA00046135"/>
    </source>
</evidence>
<dbReference type="Bgee" id="ENSXETG00000003099">
    <property type="expression patterns" value="Expressed in camera-type eye and 2 other cell types or tissues"/>
</dbReference>
<dbReference type="InterPro" id="IPR019326">
    <property type="entry name" value="NDNF"/>
</dbReference>
<evidence type="ECO:0000256" key="7">
    <source>
        <dbReference type="ARBA" id="ARBA00024096"/>
    </source>
</evidence>
<dbReference type="InterPro" id="IPR013783">
    <property type="entry name" value="Ig-like_fold"/>
</dbReference>
<reference evidence="12" key="3">
    <citation type="submission" date="2025-04" db="UniProtKB">
        <authorList>
            <consortium name="RefSeq"/>
        </authorList>
    </citation>
    <scope>IDENTIFICATION</scope>
    <source>
        <strain evidence="12">Nigerian</strain>
        <tissue evidence="12">Liver and blood</tissue>
    </source>
</reference>
<dbReference type="InterPro" id="IPR036116">
    <property type="entry name" value="FN3_sf"/>
</dbReference>
<dbReference type="RefSeq" id="XP_002939769.2">
    <property type="nucleotide sequence ID" value="XM_002939723.4"/>
</dbReference>
<dbReference type="Pfam" id="PF10179">
    <property type="entry name" value="NDNF"/>
    <property type="match status" value="1"/>
</dbReference>
<dbReference type="AlphaFoldDB" id="F7C991"/>
<reference evidence="10" key="2">
    <citation type="submission" date="2011-07" db="UniProtKB">
        <authorList>
            <consortium name="Ensembl"/>
        </authorList>
    </citation>
    <scope>IDENTIFICATION</scope>
</reference>
<protein>
    <recommendedName>
        <fullName evidence="7">Protein NDNF</fullName>
    </recommendedName>
</protein>
<evidence type="ECO:0000313" key="12">
    <source>
        <dbReference type="RefSeq" id="XP_002939769.2"/>
    </source>
</evidence>
<evidence type="ECO:0000256" key="2">
    <source>
        <dbReference type="ARBA" id="ARBA00022525"/>
    </source>
</evidence>
<keyword evidence="4" id="KW-0677">Repeat</keyword>
<keyword evidence="11" id="KW-1185">Reference proteome</keyword>
<dbReference type="InterPro" id="IPR045805">
    <property type="entry name" value="NDNF_C"/>
</dbReference>
<evidence type="ECO:0000256" key="4">
    <source>
        <dbReference type="ARBA" id="ARBA00022737"/>
    </source>
</evidence>
<keyword evidence="3" id="KW-0732">Signal</keyword>
<feature type="domain" description="Fibronectin type-III" evidence="9">
    <location>
        <begin position="177"/>
        <end position="313"/>
    </location>
</feature>
<dbReference type="InterPro" id="IPR003961">
    <property type="entry name" value="FN3_dom"/>
</dbReference>
<dbReference type="SMART" id="SM00060">
    <property type="entry name" value="FN3"/>
    <property type="match status" value="1"/>
</dbReference>
<dbReference type="eggNOG" id="KOG4806">
    <property type="taxonomic scope" value="Eukaryota"/>
</dbReference>
<evidence type="ECO:0000256" key="6">
    <source>
        <dbReference type="ARBA" id="ARBA00023180"/>
    </source>
</evidence>
<dbReference type="ExpressionAtlas" id="F7C991">
    <property type="expression patterns" value="baseline"/>
</dbReference>
<evidence type="ECO:0000256" key="1">
    <source>
        <dbReference type="ARBA" id="ARBA00004613"/>
    </source>
</evidence>
<dbReference type="SUPFAM" id="SSF49265">
    <property type="entry name" value="Fibronectin type III"/>
    <property type="match status" value="1"/>
</dbReference>
<dbReference type="Ensembl" id="ENSXETT00000006728">
    <property type="protein sequence ID" value="ENSXETP00000006728"/>
    <property type="gene ID" value="ENSXETG00000003099"/>
</dbReference>
<dbReference type="Pfam" id="PF19433">
    <property type="entry name" value="NDNF_C"/>
    <property type="match status" value="1"/>
</dbReference>
<dbReference type="Proteomes" id="UP000008143">
    <property type="component" value="Chromosome 7"/>
</dbReference>
<dbReference type="HOGENOM" id="CLU_041753_0_0_1"/>
<evidence type="ECO:0000256" key="3">
    <source>
        <dbReference type="ARBA" id="ARBA00022729"/>
    </source>
</evidence>
<sequence>MGGTKKYTFALTLYFIGLLIGCLCLSDIPASANIKKNLLNYYHSVILPEGKETTIYLLKDITKRYYFALEENSTHHFSITVTPCDVPIEWSILQYKMSHVFHGTKSDNYRPLGDLKSRQFYKTVSALFHYKGNSVENYVGVSSYSSSLFLLEFLSTERDTHISVYLTTDLAYGTLFPELPGDPRIDVTTLNHNSVSLVWKPSPTGLKTREYVEYCLLVNEKHNYKSLCAADAAVRSISGQRTMFSNVPVSQHIDDHQGVMHLSNREFSIIQRTNNMEVRQICIGNKNVYTVSNLTSNTQYYFDVFVVNLLTNGSVAYTGTFAKTLMEPKPKYSQLKDGKIVQITLNGKLQKSNTFQYQATHKKVQFTFQSCKGQVRAQILKNGKILFSESIEGLRHITLTGKILEKYVVVTSTEQNTNSSVMVQASSHIHKPLFPFFPDSLKIRSFNKLRTCNSITIAWLGTQERNLYCVYKKKIQEDQVWKEMSNHDRCLGPDSRPKSEKVSCKYFYNINLQKAVTTEIITGLERGSLYLIDVYLVGSPGILVRYHTKVVKTRKHC</sequence>
<evidence type="ECO:0000313" key="11">
    <source>
        <dbReference type="Proteomes" id="UP000008143"/>
    </source>
</evidence>
<gene>
    <name evidence="10 12" type="primary">LOC100488368</name>
</gene>
<dbReference type="Gene3D" id="2.60.40.10">
    <property type="entry name" value="Immunoglobulins"/>
    <property type="match status" value="1"/>
</dbReference>
<evidence type="ECO:0000313" key="10">
    <source>
        <dbReference type="Ensembl" id="ENSXETP00000006728"/>
    </source>
</evidence>
<dbReference type="GO" id="GO:0008201">
    <property type="term" value="F:heparin binding"/>
    <property type="evidence" value="ECO:0000318"/>
    <property type="project" value="GO_Central"/>
</dbReference>
<dbReference type="GeneID" id="100488368"/>
<dbReference type="InterPro" id="IPR056225">
    <property type="entry name" value="NDNF_N"/>
</dbReference>
<evidence type="ECO:0000259" key="9">
    <source>
        <dbReference type="SMART" id="SM00060"/>
    </source>
</evidence>
<accession>F7C991</accession>
<comment type="subcellular location">
    <subcellularLocation>
        <location evidence="1">Secreted</location>
    </subcellularLocation>
</comment>
<dbReference type="PROSITE" id="PS51257">
    <property type="entry name" value="PROKAR_LIPOPROTEIN"/>
    <property type="match status" value="1"/>
</dbReference>
<dbReference type="PANTHER" id="PTHR14619:SF9">
    <property type="entry name" value="PROTEIN NDNF"/>
    <property type="match status" value="1"/>
</dbReference>
<organism evidence="10">
    <name type="scientific">Xenopus tropicalis</name>
    <name type="common">Western clawed frog</name>
    <name type="synonym">Silurana tropicalis</name>
    <dbReference type="NCBI Taxonomy" id="8364"/>
    <lineage>
        <taxon>Eukaryota</taxon>
        <taxon>Metazoa</taxon>
        <taxon>Chordata</taxon>
        <taxon>Craniata</taxon>
        <taxon>Vertebrata</taxon>
        <taxon>Euteleostomi</taxon>
        <taxon>Amphibia</taxon>
        <taxon>Batrachia</taxon>
        <taxon>Anura</taxon>
        <taxon>Pipoidea</taxon>
        <taxon>Pipidae</taxon>
        <taxon>Xenopodinae</taxon>
        <taxon>Xenopus</taxon>
        <taxon>Silurana</taxon>
    </lineage>
</organism>